<evidence type="ECO:0000313" key="6">
    <source>
        <dbReference type="Proteomes" id="UP000664414"/>
    </source>
</evidence>
<dbReference type="GO" id="GO:0042597">
    <property type="term" value="C:periplasmic space"/>
    <property type="evidence" value="ECO:0007669"/>
    <property type="project" value="InterPro"/>
</dbReference>
<evidence type="ECO:0000259" key="4">
    <source>
        <dbReference type="Pfam" id="PF01464"/>
    </source>
</evidence>
<protein>
    <submittedName>
        <fullName evidence="5">Lytic transglycosylase domain-containing protein</fullName>
    </submittedName>
</protein>
<proteinExistence type="inferred from homology"/>
<dbReference type="Pfam" id="PF01464">
    <property type="entry name" value="SLT"/>
    <property type="match status" value="1"/>
</dbReference>
<organism evidence="5 6">
    <name type="scientific">Candidatus Paracaedimonas acanthamoebae</name>
    <dbReference type="NCBI Taxonomy" id="244581"/>
    <lineage>
        <taxon>Bacteria</taxon>
        <taxon>Pseudomonadati</taxon>
        <taxon>Pseudomonadota</taxon>
        <taxon>Alphaproteobacteria</taxon>
        <taxon>Holosporales</taxon>
        <taxon>Caedimonadaceae</taxon>
        <taxon>Candidatus Paracaedimonas</taxon>
    </lineage>
</organism>
<comment type="caution">
    <text evidence="5">The sequence shown here is derived from an EMBL/GenBank/DDBJ whole genome shotgun (WGS) entry which is preliminary data.</text>
</comment>
<dbReference type="SUPFAM" id="SSF53955">
    <property type="entry name" value="Lysozyme-like"/>
    <property type="match status" value="1"/>
</dbReference>
<dbReference type="GO" id="GO:0004553">
    <property type="term" value="F:hydrolase activity, hydrolyzing O-glycosyl compounds"/>
    <property type="evidence" value="ECO:0007669"/>
    <property type="project" value="InterPro"/>
</dbReference>
<dbReference type="GO" id="GO:0016020">
    <property type="term" value="C:membrane"/>
    <property type="evidence" value="ECO:0007669"/>
    <property type="project" value="InterPro"/>
</dbReference>
<dbReference type="Gene3D" id="1.10.530.10">
    <property type="match status" value="1"/>
</dbReference>
<dbReference type="CDD" id="cd13401">
    <property type="entry name" value="Slt70-like"/>
    <property type="match status" value="1"/>
</dbReference>
<keyword evidence="3" id="KW-0732">Signal</keyword>
<evidence type="ECO:0000256" key="2">
    <source>
        <dbReference type="ARBA" id="ARBA00009387"/>
    </source>
</evidence>
<dbReference type="InterPro" id="IPR008939">
    <property type="entry name" value="Lytic_TGlycosylase_superhlx_U"/>
</dbReference>
<dbReference type="InterPro" id="IPR000189">
    <property type="entry name" value="Transglyc_AS"/>
</dbReference>
<accession>A0A8J7TTT4</accession>
<evidence type="ECO:0000256" key="1">
    <source>
        <dbReference type="ARBA" id="ARBA00007734"/>
    </source>
</evidence>
<dbReference type="SUPFAM" id="SSF48435">
    <property type="entry name" value="Bacterial muramidases"/>
    <property type="match status" value="1"/>
</dbReference>
<gene>
    <name evidence="5" type="ORF">J0H12_07335</name>
</gene>
<evidence type="ECO:0000256" key="3">
    <source>
        <dbReference type="ARBA" id="ARBA00022729"/>
    </source>
</evidence>
<comment type="similarity">
    <text evidence="1">Belongs to the transglycosylase Slt family.</text>
</comment>
<reference evidence="5" key="1">
    <citation type="submission" date="2021-02" db="EMBL/GenBank/DDBJ databases">
        <title>Thiocyanate and organic carbon inputs drive convergent selection for specific autotrophic Afipia and Thiobacillus strains within complex microbiomes.</title>
        <authorList>
            <person name="Huddy R.J."/>
            <person name="Sachdeva R."/>
            <person name="Kadzinga F."/>
            <person name="Kantor R.S."/>
            <person name="Harrison S.T.L."/>
            <person name="Banfield J.F."/>
        </authorList>
    </citation>
    <scope>NUCLEOTIDE SEQUENCE</scope>
    <source>
        <strain evidence="5">SCN18_10_11_15_R4_P_38_20</strain>
    </source>
</reference>
<dbReference type="AlphaFoldDB" id="A0A8J7TTT4"/>
<dbReference type="GO" id="GO:0008933">
    <property type="term" value="F:peptidoglycan lytic transglycosylase activity"/>
    <property type="evidence" value="ECO:0007669"/>
    <property type="project" value="InterPro"/>
</dbReference>
<dbReference type="PANTHER" id="PTHR37423">
    <property type="entry name" value="SOLUBLE LYTIC MUREIN TRANSGLYCOSYLASE-RELATED"/>
    <property type="match status" value="1"/>
</dbReference>
<dbReference type="InterPro" id="IPR023346">
    <property type="entry name" value="Lysozyme-like_dom_sf"/>
</dbReference>
<dbReference type="EMBL" id="JAFKGL010000035">
    <property type="protein sequence ID" value="MBN9413711.1"/>
    <property type="molecule type" value="Genomic_DNA"/>
</dbReference>
<comment type="similarity">
    <text evidence="2">Belongs to the virb1 family.</text>
</comment>
<evidence type="ECO:0000313" key="5">
    <source>
        <dbReference type="EMBL" id="MBN9413711.1"/>
    </source>
</evidence>
<dbReference type="PANTHER" id="PTHR37423:SF2">
    <property type="entry name" value="MEMBRANE-BOUND LYTIC MUREIN TRANSGLYCOSYLASE C"/>
    <property type="match status" value="1"/>
</dbReference>
<dbReference type="PROSITE" id="PS00922">
    <property type="entry name" value="TRANSGLYCOSYLASE"/>
    <property type="match status" value="1"/>
</dbReference>
<dbReference type="InterPro" id="IPR008258">
    <property type="entry name" value="Transglycosylase_SLT_dom_1"/>
</dbReference>
<sequence length="645" mass="74547">MKIKKTLLIRSKILLWGVLSSLPGIALPSIEYEYQICGDALKAAGQENWSKATLSLSGKQCPTVKKLVTYLRLKSDNSMGTFEEYTKFIGKNSKWPWIHVFKKRAELVVKKNDNPTQTLAWFKKYPPKMAKGVVAYIQALKQQGFPKEAKIILEKAWLHQDFSQDEEKILLTNYKNLISPALHLGRAQRLLRENKVEAANRLASYLPKNVRQFIKVRIALRDRKHDALKLLLTLSEKQRMDVGLIHDELKYRLRNDDLQAYAFFKKNKALIEQYPEVFWSSRHTLGRDLMTAGRYREAYQVIHRHGLIQGEKFVEAEWLLGWISLRFLNQPRQAFHHFDHLYQKVNTPYSRSKAAYWAGRAADAQKFPQEAHLWYQKSAYYPATYYGQLALKALDKPQNFHLKSLSFPLSEMRQFESHEFVRAIKLLHKAGLAEELLPFGYMFVQSSSPHEALMMLSLASSLSPQFAVGMADSMSIFHNTHYKEAYPQVDSKKETSLQCLEDAMIHALIRKESKFNPMALSQAGACGMMQVMPSTAKMVAQKLGIDFSETRLKTDPHYNMLIGTAYLKERLEDYQGSIILTLAAYNAGPGSVRKWIERYGDPRNPEVDPIDWVEKIPYSETRNYIQRVMENNVVYQAIFKVKEEE</sequence>
<dbReference type="GO" id="GO:0000270">
    <property type="term" value="P:peptidoglycan metabolic process"/>
    <property type="evidence" value="ECO:0007669"/>
    <property type="project" value="InterPro"/>
</dbReference>
<name>A0A8J7TTT4_9PROT</name>
<feature type="domain" description="Transglycosylase SLT" evidence="4">
    <location>
        <begin position="500"/>
        <end position="601"/>
    </location>
</feature>
<dbReference type="Gene3D" id="1.25.20.10">
    <property type="entry name" value="Bacterial muramidases"/>
    <property type="match status" value="1"/>
</dbReference>
<dbReference type="Proteomes" id="UP000664414">
    <property type="component" value="Unassembled WGS sequence"/>
</dbReference>